<protein>
    <submittedName>
        <fullName evidence="2">Uncharacterized protein</fullName>
    </submittedName>
</protein>
<keyword evidence="1" id="KW-1185">Reference proteome</keyword>
<evidence type="ECO:0000313" key="2">
    <source>
        <dbReference type="WBParaSite" id="Hba_05908"/>
    </source>
</evidence>
<evidence type="ECO:0000313" key="1">
    <source>
        <dbReference type="Proteomes" id="UP000095283"/>
    </source>
</evidence>
<proteinExistence type="predicted"/>
<sequence length="153" mass="17756">MKFILSTTYAEFSFVHLVHSSCPDRSFLGCILRIKAQRVPFEKNIINLVFNIRTEAKLLHTCKVYSSTLPCFREKIRECGDDKQRKLLNEVGRMIIFLCSPFSLQRQRALIEHQQCISNVLALPATTACQLDDHLEGRNVIRCKWKTMFYASI</sequence>
<organism evidence="1 2">
    <name type="scientific">Heterorhabditis bacteriophora</name>
    <name type="common">Entomopathogenic nematode worm</name>
    <dbReference type="NCBI Taxonomy" id="37862"/>
    <lineage>
        <taxon>Eukaryota</taxon>
        <taxon>Metazoa</taxon>
        <taxon>Ecdysozoa</taxon>
        <taxon>Nematoda</taxon>
        <taxon>Chromadorea</taxon>
        <taxon>Rhabditida</taxon>
        <taxon>Rhabditina</taxon>
        <taxon>Rhabditomorpha</taxon>
        <taxon>Strongyloidea</taxon>
        <taxon>Heterorhabditidae</taxon>
        <taxon>Heterorhabditis</taxon>
    </lineage>
</organism>
<dbReference type="Proteomes" id="UP000095283">
    <property type="component" value="Unplaced"/>
</dbReference>
<accession>A0A1I7WLA6</accession>
<dbReference type="AlphaFoldDB" id="A0A1I7WLA6"/>
<name>A0A1I7WLA6_HETBA</name>
<reference evidence="2" key="1">
    <citation type="submission" date="2016-11" db="UniProtKB">
        <authorList>
            <consortium name="WormBaseParasite"/>
        </authorList>
    </citation>
    <scope>IDENTIFICATION</scope>
</reference>
<dbReference type="WBParaSite" id="Hba_05908">
    <property type="protein sequence ID" value="Hba_05908"/>
    <property type="gene ID" value="Hba_05908"/>
</dbReference>